<gene>
    <name evidence="2" type="ORF">KNW02_00170</name>
</gene>
<dbReference type="InterPro" id="IPR014982">
    <property type="entry name" value="GSCFA"/>
</dbReference>
<dbReference type="Pfam" id="PF08885">
    <property type="entry name" value="GSCFA"/>
    <property type="match status" value="1"/>
</dbReference>
<evidence type="ECO:0000259" key="1">
    <source>
        <dbReference type="Pfam" id="PF08885"/>
    </source>
</evidence>
<protein>
    <submittedName>
        <fullName evidence="2">GSCFA domain-containing protein</fullName>
    </submittedName>
</protein>
<evidence type="ECO:0000313" key="3">
    <source>
        <dbReference type="Proteomes" id="UP001166191"/>
    </source>
</evidence>
<feature type="domain" description="GSCFA" evidence="1">
    <location>
        <begin position="22"/>
        <end position="290"/>
    </location>
</feature>
<keyword evidence="3" id="KW-1185">Reference proteome</keyword>
<dbReference type="EMBL" id="JAHKNG010000001">
    <property type="protein sequence ID" value="MBU3028528.1"/>
    <property type="molecule type" value="Genomic_DNA"/>
</dbReference>
<dbReference type="PROSITE" id="PS51257">
    <property type="entry name" value="PROKAR_LIPOPROTEIN"/>
    <property type="match status" value="1"/>
</dbReference>
<comment type="caution">
    <text evidence="2">The sequence shown here is derived from an EMBL/GenBank/DDBJ whole genome shotgun (WGS) entry which is preliminary data.</text>
</comment>
<accession>A0ABS6AD56</accession>
<dbReference type="Proteomes" id="UP001166191">
    <property type="component" value="Unassembled WGS sequence"/>
</dbReference>
<sequence>MRADRLERLYDPKFRLTVNSAVATAGSCFAQHLGRALRRAGLAVLDAEPAPPGLGADFLQGHGFNLYSGRYGNIYTARQMLQLLEEVVLGRPDPAQVWERDGRWYDALRPGVDPGGLDSAEEVLAIRLGHLQRLAPMLASADVLVFTLGLTEAWRCRRSGRVYPTCPGVIAGSFDPGRHEFVNFTYPEVTEDLHRLRRVLHGFNPAMRLLLTVSPVPLAASATGGHVLPATQYSKATLRAAAGDFASAYADVDYFPSYEIVTNPAARGGFFAGDLRQVTPAGVAAVMRVFLAAHGLKGRKAAEVAAEDAEELICEEALLEAFQR</sequence>
<proteinExistence type="predicted"/>
<evidence type="ECO:0000313" key="2">
    <source>
        <dbReference type="EMBL" id="MBU3028528.1"/>
    </source>
</evidence>
<name>A0ABS6AD56_9RHOB</name>
<reference evidence="2" key="1">
    <citation type="submission" date="2021-06" db="EMBL/GenBank/DDBJ databases">
        <title>Paracoccus bacterium XHP0099 sp. nov., isolated from the surface waters of the Yellow Sea.</title>
        <authorList>
            <person name="Xue H."/>
            <person name="Zhang D."/>
        </authorList>
    </citation>
    <scope>NUCLEOTIDE SEQUENCE</scope>
    <source>
        <strain evidence="2">XHP0099</strain>
    </source>
</reference>
<organism evidence="2 3">
    <name type="scientific">Paracoccus marinaquae</name>
    <dbReference type="NCBI Taxonomy" id="2841926"/>
    <lineage>
        <taxon>Bacteria</taxon>
        <taxon>Pseudomonadati</taxon>
        <taxon>Pseudomonadota</taxon>
        <taxon>Alphaproteobacteria</taxon>
        <taxon>Rhodobacterales</taxon>
        <taxon>Paracoccaceae</taxon>
        <taxon>Paracoccus</taxon>
    </lineage>
</organism>